<proteinExistence type="inferred from homology"/>
<dbReference type="InterPro" id="IPR001650">
    <property type="entry name" value="Helicase_C-like"/>
</dbReference>
<evidence type="ECO:0000256" key="4">
    <source>
        <dbReference type="ARBA" id="ARBA00022840"/>
    </source>
</evidence>
<evidence type="ECO:0000256" key="9">
    <source>
        <dbReference type="RuleBase" id="RU000492"/>
    </source>
</evidence>
<dbReference type="Proteomes" id="UP001497644">
    <property type="component" value="Chromosome 6"/>
</dbReference>
<dbReference type="PROSITE" id="PS00039">
    <property type="entry name" value="DEAD_ATP_HELICASE"/>
    <property type="match status" value="1"/>
</dbReference>
<keyword evidence="3 9" id="KW-0347">Helicase</keyword>
<dbReference type="SMART" id="SM01178">
    <property type="entry name" value="DUF4217"/>
    <property type="match status" value="1"/>
</dbReference>
<evidence type="ECO:0000256" key="8">
    <source>
        <dbReference type="ARBA" id="ARBA00047984"/>
    </source>
</evidence>
<sequence>MKTQKWEELDVRLSNPVLKTLKQLRFLDMTPVQAACIPLLLNGKDVAAEAVTGSGKTLAFLVPLLEILQKRPEKWKTMEIGAIIISPTRELATQISEILGKFLEKIPSLKQVLLVGGVTLKEDAENLNRGVNIIVATPGRLEDILSNCNSINLSLCIKSLEFLVLDEADRLLDLGFSATLDSIFSYLPRLRRTGLFSATQTKELQQLIRAGLRNPAFIIVKEKSNVSTPVNLNNSYTIVQSEHKLSVMIDFIRSIGFKTKYMIFLSTCACVDYFSRVIQVLLPSINVLALHGKMKSKRYKVFDQFRHAENGILICTDVMARGIDISEINWVLQYDPPSTASSFVHRCGRTARIGNEGNALLFLLETEDAYVDFVKRNQKVELQQITTKPNKNTIEECLQCMRHLQQKDRLMFDKANRAFVSYVQSYSKHECNLILRLKDIDMGKLAMGFGLLRMPKMPELKGKDVTFFIGPEIDINAIPYANKQRELHRIEKLTEYKNTGVWSTNRRKQKQTESWSESKKRKLEKQEKRSKRKERKKLKQELSTTSNKKKRKQIKEEDLKELAKDIALIKKFKKKKISQEEFDAAFGV</sequence>
<comment type="similarity">
    <text evidence="7">Belongs to the DEAD box helicase family. DDX55/SPB4 subfamily.</text>
</comment>
<evidence type="ECO:0000259" key="12">
    <source>
        <dbReference type="PROSITE" id="PS51192"/>
    </source>
</evidence>
<dbReference type="PANTHER" id="PTHR24031">
    <property type="entry name" value="RNA HELICASE"/>
    <property type="match status" value="1"/>
</dbReference>
<dbReference type="GO" id="GO:0003723">
    <property type="term" value="F:RNA binding"/>
    <property type="evidence" value="ECO:0007669"/>
    <property type="project" value="UniProtKB-UniRule"/>
</dbReference>
<keyword evidence="2 9" id="KW-0378">Hydrolase</keyword>
<dbReference type="InterPro" id="IPR056330">
    <property type="entry name" value="CTT_SPB4"/>
</dbReference>
<evidence type="ECO:0000256" key="6">
    <source>
        <dbReference type="ARBA" id="ARBA00023054"/>
    </source>
</evidence>
<comment type="function">
    <text evidence="10">RNA helicase.</text>
</comment>
<dbReference type="PROSITE" id="PS51192">
    <property type="entry name" value="HELICASE_ATP_BIND_1"/>
    <property type="match status" value="1"/>
</dbReference>
<evidence type="ECO:0000256" key="10">
    <source>
        <dbReference type="RuleBase" id="RU365068"/>
    </source>
</evidence>
<feature type="domain" description="Helicase C-terminal" evidence="13">
    <location>
        <begin position="231"/>
        <end position="402"/>
    </location>
</feature>
<dbReference type="Pfam" id="PF00271">
    <property type="entry name" value="Helicase_C"/>
    <property type="match status" value="1"/>
</dbReference>
<dbReference type="InterPro" id="IPR025313">
    <property type="entry name" value="SPB4-like_CTE"/>
</dbReference>
<evidence type="ECO:0000256" key="7">
    <source>
        <dbReference type="ARBA" id="ARBA00038002"/>
    </source>
</evidence>
<dbReference type="EC" id="3.6.4.13" evidence="10"/>
<dbReference type="GO" id="GO:0005524">
    <property type="term" value="F:ATP binding"/>
    <property type="evidence" value="ECO:0007669"/>
    <property type="project" value="UniProtKB-UniRule"/>
</dbReference>
<accession>A0AAV2NYP3</accession>
<evidence type="ECO:0000313" key="15">
    <source>
        <dbReference type="Proteomes" id="UP001497644"/>
    </source>
</evidence>
<dbReference type="GO" id="GO:0016787">
    <property type="term" value="F:hydrolase activity"/>
    <property type="evidence" value="ECO:0007669"/>
    <property type="project" value="UniProtKB-KW"/>
</dbReference>
<evidence type="ECO:0000256" key="11">
    <source>
        <dbReference type="SAM" id="MobiDB-lite"/>
    </source>
</evidence>
<keyword evidence="4 9" id="KW-0067">ATP-binding</keyword>
<dbReference type="SMART" id="SM00490">
    <property type="entry name" value="HELICc"/>
    <property type="match status" value="1"/>
</dbReference>
<dbReference type="Pfam" id="PF23681">
    <property type="entry name" value="CTT_SPB4"/>
    <property type="match status" value="1"/>
</dbReference>
<dbReference type="InterPro" id="IPR011545">
    <property type="entry name" value="DEAD/DEAH_box_helicase_dom"/>
</dbReference>
<feature type="compositionally biased region" description="Basic residues" evidence="11">
    <location>
        <begin position="519"/>
        <end position="538"/>
    </location>
</feature>
<reference evidence="14" key="1">
    <citation type="submission" date="2024-04" db="EMBL/GenBank/DDBJ databases">
        <authorList>
            <consortium name="Molecular Ecology Group"/>
        </authorList>
    </citation>
    <scope>NUCLEOTIDE SEQUENCE</scope>
</reference>
<dbReference type="Pfam" id="PF13959">
    <property type="entry name" value="CTE_SPB4"/>
    <property type="match status" value="1"/>
</dbReference>
<organism evidence="14 15">
    <name type="scientific">Lasius platythorax</name>
    <dbReference type="NCBI Taxonomy" id="488582"/>
    <lineage>
        <taxon>Eukaryota</taxon>
        <taxon>Metazoa</taxon>
        <taxon>Ecdysozoa</taxon>
        <taxon>Arthropoda</taxon>
        <taxon>Hexapoda</taxon>
        <taxon>Insecta</taxon>
        <taxon>Pterygota</taxon>
        <taxon>Neoptera</taxon>
        <taxon>Endopterygota</taxon>
        <taxon>Hymenoptera</taxon>
        <taxon>Apocrita</taxon>
        <taxon>Aculeata</taxon>
        <taxon>Formicoidea</taxon>
        <taxon>Formicidae</taxon>
        <taxon>Formicinae</taxon>
        <taxon>Lasius</taxon>
        <taxon>Lasius</taxon>
    </lineage>
</organism>
<evidence type="ECO:0000256" key="1">
    <source>
        <dbReference type="ARBA" id="ARBA00022741"/>
    </source>
</evidence>
<dbReference type="PROSITE" id="PS51194">
    <property type="entry name" value="HELICASE_CTER"/>
    <property type="match status" value="1"/>
</dbReference>
<dbReference type="InterPro" id="IPR014001">
    <property type="entry name" value="Helicase_ATP-bd"/>
</dbReference>
<comment type="domain">
    <text evidence="10">The Q motif is unique to and characteristic of the DEAD box family of RNA helicases and controls ATP binding and hydrolysis.</text>
</comment>
<dbReference type="InterPro" id="IPR027417">
    <property type="entry name" value="P-loop_NTPase"/>
</dbReference>
<name>A0AAV2NYP3_9HYME</name>
<dbReference type="SMART" id="SM00487">
    <property type="entry name" value="DEXDc"/>
    <property type="match status" value="1"/>
</dbReference>
<gene>
    <name evidence="14" type="ORF">LPLAT_LOCUS11073</name>
</gene>
<feature type="region of interest" description="Disordered" evidence="11">
    <location>
        <begin position="503"/>
        <end position="556"/>
    </location>
</feature>
<dbReference type="GO" id="GO:0003724">
    <property type="term" value="F:RNA helicase activity"/>
    <property type="evidence" value="ECO:0007669"/>
    <property type="project" value="UniProtKB-EC"/>
</dbReference>
<dbReference type="Gene3D" id="3.40.50.300">
    <property type="entry name" value="P-loop containing nucleotide triphosphate hydrolases"/>
    <property type="match status" value="2"/>
</dbReference>
<keyword evidence="6" id="KW-0175">Coiled coil</keyword>
<comment type="catalytic activity">
    <reaction evidence="8 10">
        <text>ATP + H2O = ADP + phosphate + H(+)</text>
        <dbReference type="Rhea" id="RHEA:13065"/>
        <dbReference type="ChEBI" id="CHEBI:15377"/>
        <dbReference type="ChEBI" id="CHEBI:15378"/>
        <dbReference type="ChEBI" id="CHEBI:30616"/>
        <dbReference type="ChEBI" id="CHEBI:43474"/>
        <dbReference type="ChEBI" id="CHEBI:456216"/>
        <dbReference type="EC" id="3.6.4.13"/>
    </reaction>
</comment>
<keyword evidence="1 9" id="KW-0547">Nucleotide-binding</keyword>
<dbReference type="InterPro" id="IPR000629">
    <property type="entry name" value="RNA-helicase_DEAD-box_CS"/>
</dbReference>
<dbReference type="SUPFAM" id="SSF52540">
    <property type="entry name" value="P-loop containing nucleoside triphosphate hydrolases"/>
    <property type="match status" value="2"/>
</dbReference>
<keyword evidence="15" id="KW-1185">Reference proteome</keyword>
<evidence type="ECO:0000259" key="13">
    <source>
        <dbReference type="PROSITE" id="PS51194"/>
    </source>
</evidence>
<dbReference type="CDD" id="cd18787">
    <property type="entry name" value="SF2_C_DEAD"/>
    <property type="match status" value="1"/>
</dbReference>
<evidence type="ECO:0000256" key="2">
    <source>
        <dbReference type="ARBA" id="ARBA00022801"/>
    </source>
</evidence>
<evidence type="ECO:0000256" key="3">
    <source>
        <dbReference type="ARBA" id="ARBA00022806"/>
    </source>
</evidence>
<protein>
    <recommendedName>
        <fullName evidence="10">ATP-dependent RNA helicase</fullName>
        <ecNumber evidence="10">3.6.4.13</ecNumber>
    </recommendedName>
</protein>
<evidence type="ECO:0000256" key="5">
    <source>
        <dbReference type="ARBA" id="ARBA00022884"/>
    </source>
</evidence>
<feature type="domain" description="Helicase ATP-binding" evidence="12">
    <location>
        <begin position="37"/>
        <end position="218"/>
    </location>
</feature>
<dbReference type="AlphaFoldDB" id="A0AAV2NYP3"/>
<evidence type="ECO:0000313" key="14">
    <source>
        <dbReference type="EMBL" id="CAL1685626.1"/>
    </source>
</evidence>
<dbReference type="EMBL" id="OZ034829">
    <property type="protein sequence ID" value="CAL1685626.1"/>
    <property type="molecule type" value="Genomic_DNA"/>
</dbReference>
<dbReference type="FunFam" id="3.40.50.300:FF:001022">
    <property type="entry name" value="RNA helicase"/>
    <property type="match status" value="1"/>
</dbReference>
<dbReference type="CDD" id="cd17960">
    <property type="entry name" value="DEADc_DDX55"/>
    <property type="match status" value="1"/>
</dbReference>
<dbReference type="FunFam" id="3.40.50.300:FF:000877">
    <property type="entry name" value="RNA helicase"/>
    <property type="match status" value="1"/>
</dbReference>
<keyword evidence="5 10" id="KW-0694">RNA-binding</keyword>
<dbReference type="Pfam" id="PF00270">
    <property type="entry name" value="DEAD"/>
    <property type="match status" value="1"/>
</dbReference>